<keyword evidence="6" id="KW-0547">Nucleotide-binding</keyword>
<gene>
    <name evidence="6" type="primary">folE</name>
    <name evidence="8" type="ORF">C8D86_11511</name>
</gene>
<dbReference type="Gene3D" id="1.10.286.10">
    <property type="match status" value="1"/>
</dbReference>
<accession>A0A370GF21</accession>
<dbReference type="GO" id="GO:0005737">
    <property type="term" value="C:cytoplasm"/>
    <property type="evidence" value="ECO:0007669"/>
    <property type="project" value="TreeGrafter"/>
</dbReference>
<comment type="catalytic activity">
    <reaction evidence="1 6">
        <text>GTP + H2O = 7,8-dihydroneopterin 3'-triphosphate + formate + H(+)</text>
        <dbReference type="Rhea" id="RHEA:17473"/>
        <dbReference type="ChEBI" id="CHEBI:15377"/>
        <dbReference type="ChEBI" id="CHEBI:15378"/>
        <dbReference type="ChEBI" id="CHEBI:15740"/>
        <dbReference type="ChEBI" id="CHEBI:37565"/>
        <dbReference type="ChEBI" id="CHEBI:58462"/>
        <dbReference type="EC" id="3.5.4.16"/>
    </reaction>
</comment>
<dbReference type="PROSITE" id="PS00859">
    <property type="entry name" value="GTP_CYCLOHYDROL_1_1"/>
    <property type="match status" value="1"/>
</dbReference>
<organism evidence="8 9">
    <name type="scientific">Aquicella lusitana</name>
    <dbReference type="NCBI Taxonomy" id="254246"/>
    <lineage>
        <taxon>Bacteria</taxon>
        <taxon>Pseudomonadati</taxon>
        <taxon>Pseudomonadota</taxon>
        <taxon>Gammaproteobacteria</taxon>
        <taxon>Legionellales</taxon>
        <taxon>Coxiellaceae</taxon>
        <taxon>Aquicella</taxon>
    </lineage>
</organism>
<keyword evidence="4 6" id="KW-0554">One-carbon metabolism</keyword>
<dbReference type="PROSITE" id="PS00860">
    <property type="entry name" value="GTP_CYCLOHYDROL_1_2"/>
    <property type="match status" value="1"/>
</dbReference>
<feature type="domain" description="GTP cyclohydrolase I" evidence="7">
    <location>
        <begin position="2"/>
        <end position="178"/>
    </location>
</feature>
<comment type="pathway">
    <text evidence="2 6">Cofactor biosynthesis; 7,8-dihydroneopterin triphosphate biosynthesis; 7,8-dihydroneopterin triphosphate from GTP: step 1/1.</text>
</comment>
<reference evidence="8 9" key="1">
    <citation type="submission" date="2018-07" db="EMBL/GenBank/DDBJ databases">
        <title>Genomic Encyclopedia of Type Strains, Phase IV (KMG-IV): sequencing the most valuable type-strain genomes for metagenomic binning, comparative biology and taxonomic classification.</title>
        <authorList>
            <person name="Goeker M."/>
        </authorList>
    </citation>
    <scope>NUCLEOTIDE SEQUENCE [LARGE SCALE GENOMIC DNA]</scope>
    <source>
        <strain evidence="8 9">DSM 16500</strain>
    </source>
</reference>
<dbReference type="RefSeq" id="WP_114834677.1">
    <property type="nucleotide sequence ID" value="NZ_LR699114.1"/>
</dbReference>
<evidence type="ECO:0000256" key="3">
    <source>
        <dbReference type="ARBA" id="ARBA00008085"/>
    </source>
</evidence>
<evidence type="ECO:0000256" key="2">
    <source>
        <dbReference type="ARBA" id="ARBA00005080"/>
    </source>
</evidence>
<name>A0A370GF21_9COXI</name>
<keyword evidence="5 6" id="KW-0378">Hydrolase</keyword>
<dbReference type="PANTHER" id="PTHR11109">
    <property type="entry name" value="GTP CYCLOHYDROLASE I"/>
    <property type="match status" value="1"/>
</dbReference>
<dbReference type="NCBIfam" id="TIGR00063">
    <property type="entry name" value="folE"/>
    <property type="match status" value="1"/>
</dbReference>
<dbReference type="Gene3D" id="3.30.1130.10">
    <property type="match status" value="1"/>
</dbReference>
<evidence type="ECO:0000256" key="5">
    <source>
        <dbReference type="ARBA" id="ARBA00022801"/>
    </source>
</evidence>
<dbReference type="EC" id="3.5.4.16" evidence="6"/>
<dbReference type="EMBL" id="QQAX01000015">
    <property type="protein sequence ID" value="RDI42408.1"/>
    <property type="molecule type" value="Genomic_DNA"/>
</dbReference>
<dbReference type="GO" id="GO:0005525">
    <property type="term" value="F:GTP binding"/>
    <property type="evidence" value="ECO:0007669"/>
    <property type="project" value="UniProtKB-KW"/>
</dbReference>
<comment type="similarity">
    <text evidence="3 6">Belongs to the GTP cyclohydrolase I family.</text>
</comment>
<dbReference type="InterPro" id="IPR001474">
    <property type="entry name" value="GTP_CycHdrlase_I"/>
</dbReference>
<dbReference type="GO" id="GO:0046654">
    <property type="term" value="P:tetrahydrofolate biosynthetic process"/>
    <property type="evidence" value="ECO:0007669"/>
    <property type="project" value="UniProtKB-UniRule"/>
</dbReference>
<dbReference type="GO" id="GO:0003934">
    <property type="term" value="F:GTP cyclohydrolase I activity"/>
    <property type="evidence" value="ECO:0007669"/>
    <property type="project" value="UniProtKB-UniRule"/>
</dbReference>
<keyword evidence="6" id="KW-0479">Metal-binding</keyword>
<keyword evidence="9" id="KW-1185">Reference proteome</keyword>
<comment type="subunit">
    <text evidence="6">Homopolymer.</text>
</comment>
<dbReference type="InterPro" id="IPR043134">
    <property type="entry name" value="GTP-CH-I_N"/>
</dbReference>
<dbReference type="InterPro" id="IPR020602">
    <property type="entry name" value="GTP_CycHdrlase_I_dom"/>
</dbReference>
<evidence type="ECO:0000256" key="6">
    <source>
        <dbReference type="HAMAP-Rule" id="MF_00223"/>
    </source>
</evidence>
<dbReference type="InterPro" id="IPR043133">
    <property type="entry name" value="GTP-CH-I_C/QueF"/>
</dbReference>
<dbReference type="Proteomes" id="UP000254720">
    <property type="component" value="Unassembled WGS sequence"/>
</dbReference>
<dbReference type="GO" id="GO:0008270">
    <property type="term" value="F:zinc ion binding"/>
    <property type="evidence" value="ECO:0007669"/>
    <property type="project" value="UniProtKB-UniRule"/>
</dbReference>
<dbReference type="UniPathway" id="UPA00848">
    <property type="reaction ID" value="UER00151"/>
</dbReference>
<dbReference type="InterPro" id="IPR018234">
    <property type="entry name" value="GTP_CycHdrlase_I_CS"/>
</dbReference>
<keyword evidence="6" id="KW-0862">Zinc</keyword>
<feature type="binding site" evidence="6">
    <location>
        <position position="71"/>
    </location>
    <ligand>
        <name>Zn(2+)</name>
        <dbReference type="ChEBI" id="CHEBI:29105"/>
    </ligand>
</feature>
<evidence type="ECO:0000313" key="9">
    <source>
        <dbReference type="Proteomes" id="UP000254720"/>
    </source>
</evidence>
<protein>
    <recommendedName>
        <fullName evidence="6">GTP cyclohydrolase 1</fullName>
        <ecNumber evidence="6">3.5.4.16</ecNumber>
    </recommendedName>
    <alternativeName>
        <fullName evidence="6">GTP cyclohydrolase I</fullName>
        <shortName evidence="6">GTP-CH-I</shortName>
    </alternativeName>
</protein>
<dbReference type="OrthoDB" id="9801207at2"/>
<evidence type="ECO:0000256" key="4">
    <source>
        <dbReference type="ARBA" id="ARBA00022563"/>
    </source>
</evidence>
<dbReference type="HAMAP" id="MF_00223">
    <property type="entry name" value="FolE"/>
    <property type="match status" value="1"/>
</dbReference>
<sequence length="180" mass="20351">MQTYFKKIIEALGENPEREGLKNTPKRAAKAMEFLTQGYHQSIDQILNGALFETDNDEMILVKNIELYSLCEHHLLPFIGKCHVAYVPNGKIIGLSKIARIVDMHARRLQVQENLTREIAQTIFDVVGAKGVGVIIEAQHLCMMMRGVEKQNSVMSTSVMLGLLREDSRSRAEFLSLVKH</sequence>
<dbReference type="NCBIfam" id="NF006825">
    <property type="entry name" value="PRK09347.1-2"/>
    <property type="match status" value="1"/>
</dbReference>
<dbReference type="NCBIfam" id="NF006826">
    <property type="entry name" value="PRK09347.1-3"/>
    <property type="match status" value="1"/>
</dbReference>
<evidence type="ECO:0000259" key="7">
    <source>
        <dbReference type="Pfam" id="PF01227"/>
    </source>
</evidence>
<dbReference type="SUPFAM" id="SSF55620">
    <property type="entry name" value="Tetrahydrobiopterin biosynthesis enzymes-like"/>
    <property type="match status" value="1"/>
</dbReference>
<keyword evidence="6" id="KW-0342">GTP-binding</keyword>
<dbReference type="GO" id="GO:0006730">
    <property type="term" value="P:one-carbon metabolic process"/>
    <property type="evidence" value="ECO:0007669"/>
    <property type="project" value="UniProtKB-UniRule"/>
</dbReference>
<evidence type="ECO:0000313" key="8">
    <source>
        <dbReference type="EMBL" id="RDI42408.1"/>
    </source>
</evidence>
<feature type="binding site" evidence="6">
    <location>
        <position position="74"/>
    </location>
    <ligand>
        <name>Zn(2+)</name>
        <dbReference type="ChEBI" id="CHEBI:29105"/>
    </ligand>
</feature>
<comment type="caution">
    <text evidence="8">The sequence shown here is derived from an EMBL/GenBank/DDBJ whole genome shotgun (WGS) entry which is preliminary data.</text>
</comment>
<dbReference type="AlphaFoldDB" id="A0A370GF21"/>
<evidence type="ECO:0000256" key="1">
    <source>
        <dbReference type="ARBA" id="ARBA00001052"/>
    </source>
</evidence>
<feature type="binding site" evidence="6">
    <location>
        <position position="142"/>
    </location>
    <ligand>
        <name>Zn(2+)</name>
        <dbReference type="ChEBI" id="CHEBI:29105"/>
    </ligand>
</feature>
<dbReference type="PANTHER" id="PTHR11109:SF7">
    <property type="entry name" value="GTP CYCLOHYDROLASE 1"/>
    <property type="match status" value="1"/>
</dbReference>
<dbReference type="Pfam" id="PF01227">
    <property type="entry name" value="GTP_cyclohydroI"/>
    <property type="match status" value="1"/>
</dbReference>
<dbReference type="FunFam" id="3.30.1130.10:FF:000001">
    <property type="entry name" value="GTP cyclohydrolase 1"/>
    <property type="match status" value="1"/>
</dbReference>
<dbReference type="GO" id="GO:0006729">
    <property type="term" value="P:tetrahydrobiopterin biosynthetic process"/>
    <property type="evidence" value="ECO:0007669"/>
    <property type="project" value="TreeGrafter"/>
</dbReference>
<proteinExistence type="inferred from homology"/>